<protein>
    <submittedName>
        <fullName evidence="3">Mucin-16</fullName>
    </submittedName>
</protein>
<sequence length="804" mass="89738">MNCATCKVNKIGPKTAPFGGYLCSNEHMQCGDCNERTDGQCGICEECTSFVQMNFNQRVRNTSPIRRCYQMARPTPTAQSLDVESHSVAAATLETDSSYIFPKALYADMETQSSISQEQLSMHESHDGFSEDQGEEIHQHLIDADAMAAAMAAATMTQTPTPMTMSMSVPMSMNQYLPNAQERIQMETIYFGSNHQPQSASNFTFQFRTENGFMRLMQQRDSSGPALEVIEPPKSIQLTTEHTNLCDNSYDGGCDMAGTVDKGKGNNTATEDIEDVIHTSEIRFMDSTESMKNYFSGGTMHPILKSKHEPPRTSTTTYSHNLQPQESLSMKKLHDFETRNTAHPAELVESYLRNYGPLAFCQFPAYAFSHSCQAGTCDNRNQSFMQPPPQPQPPMQTQNQTRNVSASTESEPTLASAKKTELPPTKHLPPDYFVMQATGVATPAPGTLPDPDKIARPSIDIRMQKVLETFQEDPRTPNVSDKPIIDQSKKFLKIMDALEPAPVAAEPSLPLILEKHDDQLSSCELPVDKASLDIITQLSNTHRAFYNPPTDSRIIGTLNQTTNLLCKEPPPQFQLVTCSNIMAAELLLSKGRFINMKPLPACHLTIPRPPIKCPESSCQRMIFVSDFNKHLIVDHSMLPMERIAPRQCKNFFLDPKLAHCGTSKCHLLYLIRDKVTDLGSSKFKDFLPLLVMSTRIRLSDLCGIDAREFAKSEQSVINPEYLMIWLTGIVPEEFPVTTSLTVWSRAGQIPACHMVHSGEMYSLRKSQEIRDVCRSGQMVLLSSSEVHLLTNAGKEMLELQIVVH</sequence>
<dbReference type="Pfam" id="PF15866">
    <property type="entry name" value="DUF4729"/>
    <property type="match status" value="1"/>
</dbReference>
<proteinExistence type="predicted"/>
<dbReference type="InterPro" id="IPR031732">
    <property type="entry name" value="DUF4729"/>
</dbReference>
<accession>A0A0A1XSD3</accession>
<feature type="region of interest" description="Disordered" evidence="1">
    <location>
        <begin position="380"/>
        <end position="426"/>
    </location>
</feature>
<dbReference type="EMBL" id="GBXI01000405">
    <property type="protein sequence ID" value="JAD13887.1"/>
    <property type="molecule type" value="Transcribed_RNA"/>
</dbReference>
<evidence type="ECO:0000256" key="1">
    <source>
        <dbReference type="SAM" id="MobiDB-lite"/>
    </source>
</evidence>
<dbReference type="AlphaFoldDB" id="A0A0A1XSD3"/>
<reference evidence="3" key="2">
    <citation type="journal article" date="2015" name="Gigascience">
        <title>Reconstructing a comprehensive transcriptome assembly of a white-pupal translocated strain of the pest fruit fly Bactrocera cucurbitae.</title>
        <authorList>
            <person name="Sim S.B."/>
            <person name="Calla B."/>
            <person name="Hall B."/>
            <person name="DeRego T."/>
            <person name="Geib S.M."/>
        </authorList>
    </citation>
    <scope>NUCLEOTIDE SEQUENCE</scope>
</reference>
<name>A0A0A1XSD3_ZEUCU</name>
<gene>
    <name evidence="3" type="primary">MUC16_1</name>
    <name evidence="3" type="ORF">g.356</name>
</gene>
<reference evidence="3" key="1">
    <citation type="submission" date="2014-11" db="EMBL/GenBank/DDBJ databases">
        <authorList>
            <person name="Geib S."/>
        </authorList>
    </citation>
    <scope>NUCLEOTIDE SEQUENCE</scope>
</reference>
<evidence type="ECO:0000259" key="2">
    <source>
        <dbReference type="Pfam" id="PF15866"/>
    </source>
</evidence>
<organism evidence="3">
    <name type="scientific">Zeugodacus cucurbitae</name>
    <name type="common">Melon fruit fly</name>
    <name type="synonym">Bactrocera cucurbitae</name>
    <dbReference type="NCBI Taxonomy" id="28588"/>
    <lineage>
        <taxon>Eukaryota</taxon>
        <taxon>Metazoa</taxon>
        <taxon>Ecdysozoa</taxon>
        <taxon>Arthropoda</taxon>
        <taxon>Hexapoda</taxon>
        <taxon>Insecta</taxon>
        <taxon>Pterygota</taxon>
        <taxon>Neoptera</taxon>
        <taxon>Endopterygota</taxon>
        <taxon>Diptera</taxon>
        <taxon>Brachycera</taxon>
        <taxon>Muscomorpha</taxon>
        <taxon>Tephritoidea</taxon>
        <taxon>Tephritidae</taxon>
        <taxon>Zeugodacus</taxon>
        <taxon>Zeugodacus</taxon>
    </lineage>
</organism>
<evidence type="ECO:0000313" key="3">
    <source>
        <dbReference type="EMBL" id="JAD13887.1"/>
    </source>
</evidence>
<feature type="region of interest" description="Disordered" evidence="1">
    <location>
        <begin position="301"/>
        <end position="320"/>
    </location>
</feature>
<feature type="domain" description="DUF4729" evidence="2">
    <location>
        <begin position="612"/>
        <end position="791"/>
    </location>
</feature>
<feature type="compositionally biased region" description="Polar residues" evidence="1">
    <location>
        <begin position="402"/>
        <end position="413"/>
    </location>
</feature>